<dbReference type="SUPFAM" id="SSF141868">
    <property type="entry name" value="EAL domain-like"/>
    <property type="match status" value="1"/>
</dbReference>
<dbReference type="InterPro" id="IPR050706">
    <property type="entry name" value="Cyclic-di-GMP_PDE-like"/>
</dbReference>
<dbReference type="AlphaFoldDB" id="A0A6J5DJY7"/>
<dbReference type="PANTHER" id="PTHR33121:SF19">
    <property type="entry name" value="CYCLIC DI-GMP PHOSPHODIESTERASE PA2567"/>
    <property type="match status" value="1"/>
</dbReference>
<dbReference type="Proteomes" id="UP000494329">
    <property type="component" value="Unassembled WGS sequence"/>
</dbReference>
<dbReference type="SMART" id="SM00052">
    <property type="entry name" value="EAL"/>
    <property type="match status" value="1"/>
</dbReference>
<name>A0A6J5DJY7_9BURK</name>
<gene>
    <name evidence="2" type="ORF">LMG29739_01762</name>
</gene>
<dbReference type="SUPFAM" id="SSF55073">
    <property type="entry name" value="Nucleotide cyclase"/>
    <property type="match status" value="1"/>
</dbReference>
<dbReference type="InterPro" id="IPR043128">
    <property type="entry name" value="Rev_trsase/Diguanyl_cyclase"/>
</dbReference>
<dbReference type="InterPro" id="IPR029787">
    <property type="entry name" value="Nucleotide_cyclase"/>
</dbReference>
<proteinExistence type="predicted"/>
<dbReference type="PROSITE" id="PS50883">
    <property type="entry name" value="EAL"/>
    <property type="match status" value="1"/>
</dbReference>
<dbReference type="EMBL" id="CADIKF010000010">
    <property type="protein sequence ID" value="CAB3753551.1"/>
    <property type="molecule type" value="Genomic_DNA"/>
</dbReference>
<dbReference type="CDD" id="cd01948">
    <property type="entry name" value="EAL"/>
    <property type="match status" value="1"/>
</dbReference>
<feature type="domain" description="EAL" evidence="1">
    <location>
        <begin position="344"/>
        <end position="598"/>
    </location>
</feature>
<dbReference type="PANTHER" id="PTHR33121">
    <property type="entry name" value="CYCLIC DI-GMP PHOSPHODIESTERASE PDEF"/>
    <property type="match status" value="1"/>
</dbReference>
<dbReference type="Gene3D" id="3.20.20.450">
    <property type="entry name" value="EAL domain"/>
    <property type="match status" value="1"/>
</dbReference>
<evidence type="ECO:0000313" key="2">
    <source>
        <dbReference type="EMBL" id="CAB3753551.1"/>
    </source>
</evidence>
<dbReference type="InterPro" id="IPR001633">
    <property type="entry name" value="EAL_dom"/>
</dbReference>
<dbReference type="Pfam" id="PF00563">
    <property type="entry name" value="EAL"/>
    <property type="match status" value="1"/>
</dbReference>
<dbReference type="SMART" id="SM00267">
    <property type="entry name" value="GGDEF"/>
    <property type="match status" value="1"/>
</dbReference>
<protein>
    <recommendedName>
        <fullName evidence="1">EAL domain-containing protein</fullName>
    </recommendedName>
</protein>
<reference evidence="2 3" key="1">
    <citation type="submission" date="2020-04" db="EMBL/GenBank/DDBJ databases">
        <authorList>
            <person name="De Canck E."/>
        </authorList>
    </citation>
    <scope>NUCLEOTIDE SEQUENCE [LARGE SCALE GENOMIC DNA]</scope>
    <source>
        <strain evidence="2 3">LMG 29739</strain>
    </source>
</reference>
<dbReference type="GO" id="GO:0071111">
    <property type="term" value="F:cyclic-guanylate-specific phosphodiesterase activity"/>
    <property type="evidence" value="ECO:0007669"/>
    <property type="project" value="InterPro"/>
</dbReference>
<evidence type="ECO:0000313" key="3">
    <source>
        <dbReference type="Proteomes" id="UP000494329"/>
    </source>
</evidence>
<evidence type="ECO:0000259" key="1">
    <source>
        <dbReference type="PROSITE" id="PS50883"/>
    </source>
</evidence>
<accession>A0A6J5DJY7</accession>
<sequence>MYPSFPQTVTSTAGSVETVDDLWPDAIASETFARAALRLMTELFDLPAAVMHITSGDPGWYEYCVTERALGSAFLRTVFDESPSTRRFGERPVFINDSDGIWQAPAGVLPGAERWIRFCACVPLRMSGDAMTGYLWLFDSRLRVDIEALENTRLADAATLLVARFQALDAFRYRDRLTLLGNRTQFVRDVRARMQGRDASNGGTHAVVVDIGSLPMVSRMVVALGLSKVEHSIQSMTARLTAALPPEIRLYKIGHARFGFLHAGGIDMARRLALRCTTCFEQPLALRDEFPIALSAHAGIVNIDDAGSAEDVVAALFAVSEQARAAGKAWLMYDRSIVAAQQRAFTIVNSMRAALCSPDQLRLVYQPRERLSDGAWVAAEALIRWRHPQLGDLSPSEILPLIEATSLMSMLTDWVIDAAARQLAQWHRMVPNFQMSINISPSDFGKTAFVDALCAALARHGAKGAGMEVEITETAVAADPEHAQRMLQRLKQVGISVAIDDFGVGYSSLSRWQTFSFGMLKVDGALTRDAAENERAEAIFQWVVALAKKLGQKVVAEGIETEAQRLAAARWGCDEAQGFLISRPLEASVLTARLAAATHRSMDGLPVMRSTSQSRSERHATSGFADFILLGLARLRHAIAACVRSR</sequence>
<dbReference type="InterPro" id="IPR000160">
    <property type="entry name" value="GGDEF_dom"/>
</dbReference>
<keyword evidence="3" id="KW-1185">Reference proteome</keyword>
<dbReference type="InterPro" id="IPR035919">
    <property type="entry name" value="EAL_sf"/>
</dbReference>
<dbReference type="Gene3D" id="3.30.70.270">
    <property type="match status" value="1"/>
</dbReference>
<organism evidence="2 3">
    <name type="scientific">Paraburkholderia solisilvae</name>
    <dbReference type="NCBI Taxonomy" id="624376"/>
    <lineage>
        <taxon>Bacteria</taxon>
        <taxon>Pseudomonadati</taxon>
        <taxon>Pseudomonadota</taxon>
        <taxon>Betaproteobacteria</taxon>
        <taxon>Burkholderiales</taxon>
        <taxon>Burkholderiaceae</taxon>
        <taxon>Paraburkholderia</taxon>
    </lineage>
</organism>